<dbReference type="InterPro" id="IPR059106">
    <property type="entry name" value="WHD_MalT"/>
</dbReference>
<dbReference type="SUPFAM" id="SSF48452">
    <property type="entry name" value="TPR-like"/>
    <property type="match status" value="1"/>
</dbReference>
<dbReference type="SUPFAM" id="SSF46894">
    <property type="entry name" value="C-terminal effector domain of the bipartite response regulators"/>
    <property type="match status" value="1"/>
</dbReference>
<dbReference type="InterPro" id="IPR000792">
    <property type="entry name" value="Tscrpt_reg_LuxR_C"/>
</dbReference>
<organism evidence="5 6">
    <name type="scientific">Gordonia prachuapensis</name>
    <dbReference type="NCBI Taxonomy" id="3115651"/>
    <lineage>
        <taxon>Bacteria</taxon>
        <taxon>Bacillati</taxon>
        <taxon>Actinomycetota</taxon>
        <taxon>Actinomycetes</taxon>
        <taxon>Mycobacteriales</taxon>
        <taxon>Gordoniaceae</taxon>
        <taxon>Gordonia</taxon>
    </lineage>
</organism>
<keyword evidence="3" id="KW-0804">Transcription</keyword>
<evidence type="ECO:0000259" key="4">
    <source>
        <dbReference type="PROSITE" id="PS50043"/>
    </source>
</evidence>
<dbReference type="Pfam" id="PF25873">
    <property type="entry name" value="WHD_MalT"/>
    <property type="match status" value="1"/>
</dbReference>
<feature type="domain" description="HTH luxR-type" evidence="4">
    <location>
        <begin position="820"/>
        <end position="885"/>
    </location>
</feature>
<dbReference type="PROSITE" id="PS50043">
    <property type="entry name" value="HTH_LUXR_2"/>
    <property type="match status" value="1"/>
</dbReference>
<evidence type="ECO:0000256" key="2">
    <source>
        <dbReference type="ARBA" id="ARBA00023125"/>
    </source>
</evidence>
<dbReference type="SMART" id="SM00421">
    <property type="entry name" value="HTH_LUXR"/>
    <property type="match status" value="1"/>
</dbReference>
<dbReference type="Pfam" id="PF17874">
    <property type="entry name" value="TPR_MalT"/>
    <property type="match status" value="1"/>
</dbReference>
<dbReference type="EMBL" id="JAZDUE010000012">
    <property type="protein sequence ID" value="MEE4024506.1"/>
    <property type="molecule type" value="Genomic_DNA"/>
</dbReference>
<evidence type="ECO:0000256" key="3">
    <source>
        <dbReference type="ARBA" id="ARBA00023163"/>
    </source>
</evidence>
<dbReference type="InterPro" id="IPR016032">
    <property type="entry name" value="Sig_transdc_resp-reg_C-effctor"/>
</dbReference>
<gene>
    <name evidence="5" type="ORF">V1Y59_15580</name>
</gene>
<accession>A0ABU7MWK4</accession>
<dbReference type="SUPFAM" id="SSF52540">
    <property type="entry name" value="P-loop containing nucleoside triphosphate hydrolases"/>
    <property type="match status" value="1"/>
</dbReference>
<dbReference type="InterPro" id="IPR011990">
    <property type="entry name" value="TPR-like_helical_dom_sf"/>
</dbReference>
<keyword evidence="2" id="KW-0238">DNA-binding</keyword>
<proteinExistence type="predicted"/>
<dbReference type="InterPro" id="IPR027417">
    <property type="entry name" value="P-loop_NTPase"/>
</dbReference>
<dbReference type="PANTHER" id="PTHR44688:SF16">
    <property type="entry name" value="DNA-BINDING TRANSCRIPTIONAL ACTIVATOR DEVR_DOSR"/>
    <property type="match status" value="1"/>
</dbReference>
<evidence type="ECO:0000313" key="6">
    <source>
        <dbReference type="Proteomes" id="UP001335729"/>
    </source>
</evidence>
<dbReference type="Proteomes" id="UP001335729">
    <property type="component" value="Unassembled WGS sequence"/>
</dbReference>
<comment type="caution">
    <text evidence="5">The sequence shown here is derived from an EMBL/GenBank/DDBJ whole genome shotgun (WGS) entry which is preliminary data.</text>
</comment>
<evidence type="ECO:0000313" key="5">
    <source>
        <dbReference type="EMBL" id="MEE4024506.1"/>
    </source>
</evidence>
<dbReference type="RefSeq" id="WP_330505867.1">
    <property type="nucleotide sequence ID" value="NZ_JAZDUE010000012.1"/>
</dbReference>
<dbReference type="Gene3D" id="1.10.10.10">
    <property type="entry name" value="Winged helix-like DNA-binding domain superfamily/Winged helix DNA-binding domain"/>
    <property type="match status" value="1"/>
</dbReference>
<keyword evidence="6" id="KW-1185">Reference proteome</keyword>
<keyword evidence="1" id="KW-0805">Transcription regulation</keyword>
<evidence type="ECO:0000256" key="1">
    <source>
        <dbReference type="ARBA" id="ARBA00023015"/>
    </source>
</evidence>
<sequence>MNSTSGRLAPSLRLRASRPVLPPGYVHLSRVGAALDRCPPGGVAVVSAGAGYGKTLAVAGWAGAHRPAGATAWLTVDDADGLRAFWNDVLGALAAADALSEPSGLRDIAPASGFAEPEVDRIIDGLADSPTPITLVLDDVHRIAAPEVLSSIRRLIRRQPPTLRLIVITRTATALRLQKLRLDGRLTEITTDELQFTRDDVAEFCDRAGVDLPDDDIDALLDRTQGWPTGLRLAVLSGRGTSGDVTHRVTGQNELVAAYLLEEVLEELAPSDRRFLLATSIVDTVSAPLARALAGRADSRRVLDDLVANNVLTVRLSDRPDWYAYHPLFRELLMDRLDAENPDAAAELHRRAADWFAANDDPVAAVRHYGRARDWPAMTELLGSVAAPLVLSTQASALAAALEPAAVEAEARPTTDTLVAAAILCYHRGDFVAMDRNAEDAARVLGADEPSTIGSRILIALIRMVTARTSRLSDVVDRCDDILTLVSQAPRTAIPAAPAYAIMARNNRAIGLFHSGEIDTAARELVVSRAGAEEVGVSLVAMAADTYLALTDLVRGDLPEAAVRTAAIGVLAERRGWARQPQTLALYAARALMYLECNDLEAADRAVDMGRRAVAHGSDTAAWLIIEAAAVGIAVVRGDVFAARTEFRRLDAARRSSTTLPGLLAGLYDAMAAEVQVVSGDAEAVIAVGSDRALPAPYATALNRIVLAKAHLAANNPADAIEALGITAGFAPYRLQATEAEVLAAVASARLHRDSAALEHLASAVRLAAPVGQIRPFVVAGPVVGVLLTRLLRVTDGDQAFVRDLLAACGGEQPGVAATPLLPIESLTDRELMVLRYLPTMYKAAEIAADLFVSVNTVKTHQQSIYRKLGVTTRRDAVDRARERHLI</sequence>
<reference evidence="5 6" key="1">
    <citation type="submission" date="2024-01" db="EMBL/GenBank/DDBJ databases">
        <title>Draft genome sequence of Gordonia sp. PKS22-38.</title>
        <authorList>
            <person name="Suphannarot A."/>
            <person name="Mingma R."/>
        </authorList>
    </citation>
    <scope>NUCLEOTIDE SEQUENCE [LARGE SCALE GENOMIC DNA]</scope>
    <source>
        <strain evidence="5 6">PKS22-38</strain>
    </source>
</reference>
<dbReference type="Gene3D" id="1.25.40.10">
    <property type="entry name" value="Tetratricopeptide repeat domain"/>
    <property type="match status" value="1"/>
</dbReference>
<protein>
    <submittedName>
        <fullName evidence="5">LuxR C-terminal-related transcriptional regulator</fullName>
    </submittedName>
</protein>
<dbReference type="InterPro" id="IPR036388">
    <property type="entry name" value="WH-like_DNA-bd_sf"/>
</dbReference>
<name>A0ABU7MWK4_9ACTN</name>
<dbReference type="Pfam" id="PF00196">
    <property type="entry name" value="GerE"/>
    <property type="match status" value="1"/>
</dbReference>
<dbReference type="CDD" id="cd06170">
    <property type="entry name" value="LuxR_C_like"/>
    <property type="match status" value="1"/>
</dbReference>
<dbReference type="PANTHER" id="PTHR44688">
    <property type="entry name" value="DNA-BINDING TRANSCRIPTIONAL ACTIVATOR DEVR_DOSR"/>
    <property type="match status" value="1"/>
</dbReference>
<dbReference type="InterPro" id="IPR041617">
    <property type="entry name" value="TPR_MalT"/>
</dbReference>